<feature type="domain" description="Major facilitator superfamily (MFS) profile" evidence="10">
    <location>
        <begin position="9"/>
        <end position="482"/>
    </location>
</feature>
<dbReference type="InterPro" id="IPR005828">
    <property type="entry name" value="MFS_sugar_transport-like"/>
</dbReference>
<evidence type="ECO:0000256" key="2">
    <source>
        <dbReference type="ARBA" id="ARBA00010992"/>
    </source>
</evidence>
<evidence type="ECO:0000259" key="10">
    <source>
        <dbReference type="PROSITE" id="PS50850"/>
    </source>
</evidence>
<dbReference type="FunFam" id="1.20.1250.20:FF:000090">
    <property type="entry name" value="MFS sugar transporter, putative"/>
    <property type="match status" value="1"/>
</dbReference>
<dbReference type="PANTHER" id="PTHR48022">
    <property type="entry name" value="PLASTIDIC GLUCOSE TRANSPORTER 4"/>
    <property type="match status" value="1"/>
</dbReference>
<sequence length="553" mass="60881">MGRLFTVLVAALAATGSFLHGYDSGVMTDVIDSPNFLNFFNTTQTSAIVGAINSTFSGGAVLGSLQGGLTMDRFGRKATIQLGAFLCLIGAILQAAAQNLAMILVGRVLAGWAIGLMSMSVPVYQAECAHPRSRGMIVGLAQQMIGMGFIVSTYGPSPVPKVIPELINPRWVGYGSLHAPPTSQFQWRFPLAFQVVPALILGVGMLFLPESPRFLIEKERYTEARTILHKLHFDGTNGDWIETEYTGIRTAIEAEKGTTAPGWIAMFIVPQWRTRLLYVPVLSPHVHGSNALRRHGVAVQVFTQMTGINVIGYYQTIMYKSLGITGSRNTLVAGIYNCIGPFANLIFVVFILDRVGRRRPMLFATIAISLALICEAALNSQSPGTRGYSVGGVFFIFLVSVIFSMSFGPCSWVYMAEVMPMQIRGKGTAFAVGIGNWAVGTLWNQLSPVALGQIQWKFYFVFVAWNICISFPVIFFLFQETKQKSLEEIDLLFGPAVGTGVIMEEFEIGRPQQTHDKEHIDVSARNVEDVRIDCQHKFNHLILWDKSWNGRLS</sequence>
<keyword evidence="4 8" id="KW-0812">Transmembrane</keyword>
<feature type="transmembrane region" description="Helical" evidence="8">
    <location>
        <begin position="361"/>
        <end position="378"/>
    </location>
</feature>
<dbReference type="OrthoDB" id="6612291at2759"/>
<feature type="transmembrane region" description="Helical" evidence="8">
    <location>
        <begin position="187"/>
        <end position="208"/>
    </location>
</feature>
<feature type="transmembrane region" description="Helical" evidence="8">
    <location>
        <begin position="427"/>
        <end position="446"/>
    </location>
</feature>
<evidence type="ECO:0000256" key="1">
    <source>
        <dbReference type="ARBA" id="ARBA00004141"/>
    </source>
</evidence>
<dbReference type="Proteomes" id="UP001153618">
    <property type="component" value="Unassembled WGS sequence"/>
</dbReference>
<feature type="transmembrane region" description="Helical" evidence="8">
    <location>
        <begin position="334"/>
        <end position="352"/>
    </location>
</feature>
<dbReference type="PANTHER" id="PTHR48022:SF80">
    <property type="entry name" value="SUGAR TRANSPORTER, PUTATIVE (AFU_ORTHOLOGUE AFUA_3G12170)-RELATED"/>
    <property type="match status" value="1"/>
</dbReference>
<dbReference type="GO" id="GO:0005351">
    <property type="term" value="F:carbohydrate:proton symporter activity"/>
    <property type="evidence" value="ECO:0007669"/>
    <property type="project" value="TreeGrafter"/>
</dbReference>
<feature type="transmembrane region" description="Helical" evidence="8">
    <location>
        <begin position="45"/>
        <end position="66"/>
    </location>
</feature>
<evidence type="ECO:0000256" key="5">
    <source>
        <dbReference type="ARBA" id="ARBA00022989"/>
    </source>
</evidence>
<feature type="transmembrane region" description="Helical" evidence="8">
    <location>
        <begin position="390"/>
        <end position="415"/>
    </location>
</feature>
<keyword evidence="12" id="KW-1185">Reference proteome</keyword>
<reference evidence="11" key="1">
    <citation type="submission" date="2021-07" db="EMBL/GenBank/DDBJ databases">
        <authorList>
            <person name="Branca A.L. A."/>
        </authorList>
    </citation>
    <scope>NUCLEOTIDE SEQUENCE</scope>
</reference>
<evidence type="ECO:0000256" key="4">
    <source>
        <dbReference type="ARBA" id="ARBA00022692"/>
    </source>
</evidence>
<feature type="signal peptide" evidence="9">
    <location>
        <begin position="1"/>
        <end position="21"/>
    </location>
</feature>
<dbReference type="GO" id="GO:0016020">
    <property type="term" value="C:membrane"/>
    <property type="evidence" value="ECO:0007669"/>
    <property type="project" value="UniProtKB-SubCell"/>
</dbReference>
<name>A0A9W4HC15_PENOL</name>
<keyword evidence="6 8" id="KW-0472">Membrane</keyword>
<protein>
    <recommendedName>
        <fullName evidence="10">Major facilitator superfamily (MFS) profile domain-containing protein</fullName>
    </recommendedName>
</protein>
<proteinExistence type="inferred from homology"/>
<dbReference type="PRINTS" id="PR00171">
    <property type="entry name" value="SUGRTRNSPORT"/>
</dbReference>
<dbReference type="AlphaFoldDB" id="A0A9W4HC15"/>
<dbReference type="SUPFAM" id="SSF103473">
    <property type="entry name" value="MFS general substrate transporter"/>
    <property type="match status" value="1"/>
</dbReference>
<dbReference type="NCBIfam" id="TIGR00879">
    <property type="entry name" value="SP"/>
    <property type="match status" value="1"/>
</dbReference>
<gene>
    <name evidence="11" type="ORF">POLS_LOCUS1211</name>
</gene>
<keyword evidence="3 7" id="KW-0813">Transport</keyword>
<dbReference type="InterPro" id="IPR020846">
    <property type="entry name" value="MFS_dom"/>
</dbReference>
<comment type="similarity">
    <text evidence="2 7">Belongs to the major facilitator superfamily. Sugar transporter (TC 2.A.1.1) family.</text>
</comment>
<evidence type="ECO:0000313" key="11">
    <source>
        <dbReference type="EMBL" id="CAG7978141.1"/>
    </source>
</evidence>
<dbReference type="InterPro" id="IPR003663">
    <property type="entry name" value="Sugar/inositol_transpt"/>
</dbReference>
<evidence type="ECO:0000256" key="9">
    <source>
        <dbReference type="SAM" id="SignalP"/>
    </source>
</evidence>
<evidence type="ECO:0000256" key="6">
    <source>
        <dbReference type="ARBA" id="ARBA00023136"/>
    </source>
</evidence>
<evidence type="ECO:0000313" key="12">
    <source>
        <dbReference type="Proteomes" id="UP001153618"/>
    </source>
</evidence>
<comment type="subcellular location">
    <subcellularLocation>
        <location evidence="1">Membrane</location>
        <topology evidence="1">Multi-pass membrane protein</topology>
    </subcellularLocation>
</comment>
<keyword evidence="9" id="KW-0732">Signal</keyword>
<evidence type="ECO:0000256" key="7">
    <source>
        <dbReference type="RuleBase" id="RU003346"/>
    </source>
</evidence>
<organism evidence="11 12">
    <name type="scientific">Penicillium olsonii</name>
    <dbReference type="NCBI Taxonomy" id="99116"/>
    <lineage>
        <taxon>Eukaryota</taxon>
        <taxon>Fungi</taxon>
        <taxon>Dikarya</taxon>
        <taxon>Ascomycota</taxon>
        <taxon>Pezizomycotina</taxon>
        <taxon>Eurotiomycetes</taxon>
        <taxon>Eurotiomycetidae</taxon>
        <taxon>Eurotiales</taxon>
        <taxon>Aspergillaceae</taxon>
        <taxon>Penicillium</taxon>
    </lineage>
</organism>
<feature type="transmembrane region" description="Helical" evidence="8">
    <location>
        <begin position="297"/>
        <end position="314"/>
    </location>
</feature>
<accession>A0A9W4HC15</accession>
<feature type="transmembrane region" description="Helical" evidence="8">
    <location>
        <begin position="458"/>
        <end position="478"/>
    </location>
</feature>
<dbReference type="InterPro" id="IPR005829">
    <property type="entry name" value="Sugar_transporter_CS"/>
</dbReference>
<feature type="chain" id="PRO_5040815761" description="Major facilitator superfamily (MFS) profile domain-containing protein" evidence="9">
    <location>
        <begin position="22"/>
        <end position="553"/>
    </location>
</feature>
<feature type="transmembrane region" description="Helical" evidence="8">
    <location>
        <begin position="78"/>
        <end position="97"/>
    </location>
</feature>
<dbReference type="InterPro" id="IPR036259">
    <property type="entry name" value="MFS_trans_sf"/>
</dbReference>
<dbReference type="EMBL" id="CAJVOS010000010">
    <property type="protein sequence ID" value="CAG7978141.1"/>
    <property type="molecule type" value="Genomic_DNA"/>
</dbReference>
<dbReference type="Pfam" id="PF00083">
    <property type="entry name" value="Sugar_tr"/>
    <property type="match status" value="1"/>
</dbReference>
<comment type="caution">
    <text evidence="11">The sequence shown here is derived from an EMBL/GenBank/DDBJ whole genome shotgun (WGS) entry which is preliminary data.</text>
</comment>
<keyword evidence="5 8" id="KW-1133">Transmembrane helix</keyword>
<dbReference type="PROSITE" id="PS50850">
    <property type="entry name" value="MFS"/>
    <property type="match status" value="1"/>
</dbReference>
<dbReference type="PROSITE" id="PS00216">
    <property type="entry name" value="SUGAR_TRANSPORT_1"/>
    <property type="match status" value="2"/>
</dbReference>
<evidence type="ECO:0000256" key="3">
    <source>
        <dbReference type="ARBA" id="ARBA00022448"/>
    </source>
</evidence>
<evidence type="ECO:0000256" key="8">
    <source>
        <dbReference type="SAM" id="Phobius"/>
    </source>
</evidence>
<dbReference type="Gene3D" id="1.20.1250.20">
    <property type="entry name" value="MFS general substrate transporter like domains"/>
    <property type="match status" value="1"/>
</dbReference>
<dbReference type="InterPro" id="IPR050360">
    <property type="entry name" value="MFS_Sugar_Transporters"/>
</dbReference>